<name>A0AAD1SEV6_PELCU</name>
<keyword evidence="2" id="KW-1185">Reference proteome</keyword>
<proteinExistence type="predicted"/>
<sequence>IVQKKGENPYEYAEAIKVFGSFEDITVESIKPFIVNTLVNGLDAKVKKTIDVILTGMTG</sequence>
<organism evidence="1 2">
    <name type="scientific">Pelobates cultripes</name>
    <name type="common">Western spadefoot toad</name>
    <dbReference type="NCBI Taxonomy" id="61616"/>
    <lineage>
        <taxon>Eukaryota</taxon>
        <taxon>Metazoa</taxon>
        <taxon>Chordata</taxon>
        <taxon>Craniata</taxon>
        <taxon>Vertebrata</taxon>
        <taxon>Euteleostomi</taxon>
        <taxon>Amphibia</taxon>
        <taxon>Batrachia</taxon>
        <taxon>Anura</taxon>
        <taxon>Pelobatoidea</taxon>
        <taxon>Pelobatidae</taxon>
        <taxon>Pelobates</taxon>
    </lineage>
</organism>
<dbReference type="EMBL" id="OW240916">
    <property type="protein sequence ID" value="CAH2297321.1"/>
    <property type="molecule type" value="Genomic_DNA"/>
</dbReference>
<gene>
    <name evidence="1" type="ORF">PECUL_23A035250</name>
</gene>
<dbReference type="AlphaFoldDB" id="A0AAD1SEV6"/>
<evidence type="ECO:0000313" key="1">
    <source>
        <dbReference type="EMBL" id="CAH2297321.1"/>
    </source>
</evidence>
<dbReference type="Proteomes" id="UP001295444">
    <property type="component" value="Chromosome 05"/>
</dbReference>
<accession>A0AAD1SEV6</accession>
<evidence type="ECO:0000313" key="2">
    <source>
        <dbReference type="Proteomes" id="UP001295444"/>
    </source>
</evidence>
<feature type="non-terminal residue" evidence="1">
    <location>
        <position position="1"/>
    </location>
</feature>
<protein>
    <submittedName>
        <fullName evidence="1">Uncharacterized protein</fullName>
    </submittedName>
</protein>
<reference evidence="1" key="1">
    <citation type="submission" date="2022-03" db="EMBL/GenBank/DDBJ databases">
        <authorList>
            <person name="Alioto T."/>
            <person name="Alioto T."/>
            <person name="Gomez Garrido J."/>
        </authorList>
    </citation>
    <scope>NUCLEOTIDE SEQUENCE</scope>
</reference>